<name>B7GIJ0_ANOFW</name>
<dbReference type="AlphaFoldDB" id="B7GIJ0"/>
<dbReference type="eggNOG" id="ENOG50335P2">
    <property type="taxonomic scope" value="Bacteria"/>
</dbReference>
<evidence type="ECO:0000313" key="2">
    <source>
        <dbReference type="Proteomes" id="UP000000742"/>
    </source>
</evidence>
<dbReference type="KEGG" id="afl:Aflv_0353"/>
<dbReference type="Proteomes" id="UP000000742">
    <property type="component" value="Chromosome"/>
</dbReference>
<organism evidence="1 2">
    <name type="scientific">Anoxybacillus flavithermus (strain DSM 21510 / WK1)</name>
    <dbReference type="NCBI Taxonomy" id="491915"/>
    <lineage>
        <taxon>Bacteria</taxon>
        <taxon>Bacillati</taxon>
        <taxon>Bacillota</taxon>
        <taxon>Bacilli</taxon>
        <taxon>Bacillales</taxon>
        <taxon>Anoxybacillaceae</taxon>
        <taxon>Anoxybacillus</taxon>
    </lineage>
</organism>
<dbReference type="EMBL" id="CP000922">
    <property type="protein sequence ID" value="ACJ32737.1"/>
    <property type="molecule type" value="Genomic_DNA"/>
</dbReference>
<accession>B7GIJ0</accession>
<dbReference type="HOGENOM" id="CLU_184225_0_0_9"/>
<sequence length="77" mass="9215">MRMMYIGRDLTALQMISKREWKDSELAFFHHVFQQVTPYLNTEGQTLHREMIEEIEARGGLQRNEATYTNGTRVFYE</sequence>
<evidence type="ECO:0000313" key="1">
    <source>
        <dbReference type="EMBL" id="ACJ32737.1"/>
    </source>
</evidence>
<dbReference type="STRING" id="491915.Aflv_0353"/>
<gene>
    <name evidence="1" type="ordered locus">Aflv_0353</name>
</gene>
<reference evidence="1 2" key="1">
    <citation type="journal article" date="2008" name="Genome Biol.">
        <title>Encapsulated in silica: genome, proteome and physiology of the thermophilic bacterium Anoxybacillus flavithermus WK1.</title>
        <authorList>
            <person name="Saw J.H."/>
            <person name="Mountain B.W."/>
            <person name="Feng L."/>
            <person name="Omelchenko M.V."/>
            <person name="Hou S."/>
            <person name="Saito J.A."/>
            <person name="Stott M.B."/>
            <person name="Li D."/>
            <person name="Zhao G."/>
            <person name="Wu J."/>
            <person name="Galperin M.Y."/>
            <person name="Koonin E.V."/>
            <person name="Makarova K.S."/>
            <person name="Wolf Y.I."/>
            <person name="Rigden D.J."/>
            <person name="Dunfield P.F."/>
            <person name="Wang L."/>
            <person name="Alam M."/>
        </authorList>
    </citation>
    <scope>NUCLEOTIDE SEQUENCE [LARGE SCALE GENOMIC DNA]</scope>
    <source>
        <strain evidence="2">DSM 21510 / WK1</strain>
    </source>
</reference>
<proteinExistence type="predicted"/>
<protein>
    <submittedName>
        <fullName evidence="1">Uncharacterized conserved protein</fullName>
    </submittedName>
</protein>